<dbReference type="EMBL" id="PJNW01000005">
    <property type="protein sequence ID" value="PKR89680.1"/>
    <property type="molecule type" value="Genomic_DNA"/>
</dbReference>
<dbReference type="OrthoDB" id="7353511at2"/>
<reference evidence="2 3" key="1">
    <citation type="submission" date="2017-12" db="EMBL/GenBank/DDBJ databases">
        <title>Anaerobic carbon monoxide metabolism by Pleomorphomonas carboxyditropha sp. nov., a new mesophilic hydrogenogenic carboxidotroph.</title>
        <authorList>
            <person name="Esquivel-Elizondo S."/>
            <person name="Krajmalnik-Brown R."/>
        </authorList>
    </citation>
    <scope>NUCLEOTIDE SEQUENCE [LARGE SCALE GENOMIC DNA]</scope>
    <source>
        <strain evidence="2 3">R5-392</strain>
    </source>
</reference>
<evidence type="ECO:0000256" key="1">
    <source>
        <dbReference type="SAM" id="SignalP"/>
    </source>
</evidence>
<dbReference type="RefSeq" id="WP_101288988.1">
    <property type="nucleotide sequence ID" value="NZ_FOUQ01000005.1"/>
</dbReference>
<feature type="signal peptide" evidence="1">
    <location>
        <begin position="1"/>
        <end position="21"/>
    </location>
</feature>
<name>A0A2N3LYI0_9HYPH</name>
<organism evidence="2 3">
    <name type="scientific">Pleomorphomonas diazotrophica</name>
    <dbReference type="NCBI Taxonomy" id="1166257"/>
    <lineage>
        <taxon>Bacteria</taxon>
        <taxon>Pseudomonadati</taxon>
        <taxon>Pseudomonadota</taxon>
        <taxon>Alphaproteobacteria</taxon>
        <taxon>Hyphomicrobiales</taxon>
        <taxon>Pleomorphomonadaceae</taxon>
        <taxon>Pleomorphomonas</taxon>
    </lineage>
</organism>
<sequence>MSLRALSIGLAIAFNPAGVSAQDHMGHSSPYAGLETRAIKSLSESDLKELRRGGGWGLALPAELNGVPGPAHLLDLSDEIPLSADQVAAIQRIFDAMRSEAIAAGARLIEAEDAIGTAFQSGDLDESRLRALIDEAEAARADLRFIHLSRHLSTPPLLSSEQIARYNMLRGYRPDPCANVPKGHDAEMWRHQNNCG</sequence>
<gene>
    <name evidence="2" type="ORF">CXZ10_08630</name>
</gene>
<protein>
    <submittedName>
        <fullName evidence="2">Uncharacterized protein</fullName>
    </submittedName>
</protein>
<accession>A0A2N3LYI0</accession>
<keyword evidence="3" id="KW-1185">Reference proteome</keyword>
<proteinExistence type="predicted"/>
<feature type="chain" id="PRO_5014878348" evidence="1">
    <location>
        <begin position="22"/>
        <end position="196"/>
    </location>
</feature>
<dbReference type="AlphaFoldDB" id="A0A2N3LYI0"/>
<dbReference type="Proteomes" id="UP000233491">
    <property type="component" value="Unassembled WGS sequence"/>
</dbReference>
<comment type="caution">
    <text evidence="2">The sequence shown here is derived from an EMBL/GenBank/DDBJ whole genome shotgun (WGS) entry which is preliminary data.</text>
</comment>
<evidence type="ECO:0000313" key="2">
    <source>
        <dbReference type="EMBL" id="PKR89680.1"/>
    </source>
</evidence>
<evidence type="ECO:0000313" key="3">
    <source>
        <dbReference type="Proteomes" id="UP000233491"/>
    </source>
</evidence>
<dbReference type="Gene3D" id="1.20.120.1490">
    <property type="match status" value="1"/>
</dbReference>
<dbReference type="InterPro" id="IPR025961">
    <property type="entry name" value="Metal_resist"/>
</dbReference>
<dbReference type="Pfam" id="PF13801">
    <property type="entry name" value="Metal_resist"/>
    <property type="match status" value="1"/>
</dbReference>
<keyword evidence="1" id="KW-0732">Signal</keyword>